<evidence type="ECO:0000313" key="3">
    <source>
        <dbReference type="EMBL" id="UQK59012.1"/>
    </source>
</evidence>
<dbReference type="Proteomes" id="UP000831151">
    <property type="component" value="Chromosome"/>
</dbReference>
<accession>A0A9E7DJM9</accession>
<sequence length="361" mass="42084">MKKFKFLIIFSVMLIVLTGFNAFAKSENKMTYKMNLMEDAMYVDVKIETEHTSFKFAIDVPKGAEVYDVEGKSLRDSFESGTKYIFDFNGGDKEVSYKIKGLPKAFKRADGFVFGLYRAFNTHINSIDIAFDSVYYDKPELEIFTSLDSVKIEKSDDSIEISEVDEPIDMAIGVKYPKNEFVNAPYEDMDYEDYRNDELMRVQITRIDRPGISEVVLKGLIAVALLAFVVVGFLMTKNQRFRNKFRIKKKYEEKEKSGKTFDINDIDEYIYLIYQFYDIKEDKIASYLGVDEADKLVEEKLTSSYEVLLKKGYIEKEDSDYSVALTKKGRLKLEEILIKKEYLLSQDNISDEEEKFLRLFR</sequence>
<evidence type="ECO:0000256" key="1">
    <source>
        <dbReference type="SAM" id="Phobius"/>
    </source>
</evidence>
<organism evidence="3 4">
    <name type="scientific">Fenollaria massiliensis</name>
    <dbReference type="NCBI Taxonomy" id="938288"/>
    <lineage>
        <taxon>Bacteria</taxon>
        <taxon>Bacillati</taxon>
        <taxon>Bacillota</taxon>
        <taxon>Clostridia</taxon>
        <taxon>Eubacteriales</taxon>
        <taxon>Fenollaria</taxon>
    </lineage>
</organism>
<feature type="transmembrane region" description="Helical" evidence="1">
    <location>
        <begin position="215"/>
        <end position="236"/>
    </location>
</feature>
<gene>
    <name evidence="3" type="ORF">M1R53_07155</name>
</gene>
<keyword evidence="2" id="KW-0732">Signal</keyword>
<protein>
    <submittedName>
        <fullName evidence="3">Uncharacterized protein</fullName>
    </submittedName>
</protein>
<evidence type="ECO:0000256" key="2">
    <source>
        <dbReference type="SAM" id="SignalP"/>
    </source>
</evidence>
<reference evidence="3" key="1">
    <citation type="submission" date="2022-04" db="EMBL/GenBank/DDBJ databases">
        <title>Complete genome sequences of Ezakiella coagulans and Fenollaria massiliensis.</title>
        <authorList>
            <person name="France M.T."/>
            <person name="Clifford J."/>
            <person name="Narina S."/>
            <person name="Rutt L."/>
            <person name="Ravel J."/>
        </authorList>
    </citation>
    <scope>NUCLEOTIDE SEQUENCE</scope>
    <source>
        <strain evidence="3">C0061C2</strain>
    </source>
</reference>
<dbReference type="AlphaFoldDB" id="A0A9E7DJM9"/>
<keyword evidence="1" id="KW-0472">Membrane</keyword>
<evidence type="ECO:0000313" key="4">
    <source>
        <dbReference type="Proteomes" id="UP000831151"/>
    </source>
</evidence>
<keyword evidence="4" id="KW-1185">Reference proteome</keyword>
<keyword evidence="1" id="KW-0812">Transmembrane</keyword>
<dbReference type="EMBL" id="CP096649">
    <property type="protein sequence ID" value="UQK59012.1"/>
    <property type="molecule type" value="Genomic_DNA"/>
</dbReference>
<feature type="chain" id="PRO_5038563478" evidence="2">
    <location>
        <begin position="25"/>
        <end position="361"/>
    </location>
</feature>
<dbReference type="RefSeq" id="WP_249242533.1">
    <property type="nucleotide sequence ID" value="NZ_CP096649.1"/>
</dbReference>
<feature type="signal peptide" evidence="2">
    <location>
        <begin position="1"/>
        <end position="24"/>
    </location>
</feature>
<name>A0A9E7DJM9_9FIRM</name>
<proteinExistence type="predicted"/>
<dbReference type="KEGG" id="fms:M1R53_07155"/>
<keyword evidence="1" id="KW-1133">Transmembrane helix</keyword>